<proteinExistence type="predicted"/>
<dbReference type="Proteomes" id="UP001519460">
    <property type="component" value="Unassembled WGS sequence"/>
</dbReference>
<evidence type="ECO:0000256" key="1">
    <source>
        <dbReference type="ARBA" id="ARBA00023054"/>
    </source>
</evidence>
<keyword evidence="1 2" id="KW-0175">Coiled coil</keyword>
<dbReference type="PANTHER" id="PTHR10292">
    <property type="entry name" value="CLATHRIN HEAVY CHAIN RELATED"/>
    <property type="match status" value="1"/>
</dbReference>
<feature type="compositionally biased region" description="Low complexity" evidence="3">
    <location>
        <begin position="1"/>
        <end position="17"/>
    </location>
</feature>
<protein>
    <recommendedName>
        <fullName evidence="4">Translin-associated factor X-interacting protein 1 N-terminal domain-containing protein</fullName>
    </recommendedName>
</protein>
<evidence type="ECO:0000256" key="3">
    <source>
        <dbReference type="SAM" id="MobiDB-lite"/>
    </source>
</evidence>
<evidence type="ECO:0000259" key="4">
    <source>
        <dbReference type="Pfam" id="PF15739"/>
    </source>
</evidence>
<organism evidence="5 6">
    <name type="scientific">Batillaria attramentaria</name>
    <dbReference type="NCBI Taxonomy" id="370345"/>
    <lineage>
        <taxon>Eukaryota</taxon>
        <taxon>Metazoa</taxon>
        <taxon>Spiralia</taxon>
        <taxon>Lophotrochozoa</taxon>
        <taxon>Mollusca</taxon>
        <taxon>Gastropoda</taxon>
        <taxon>Caenogastropoda</taxon>
        <taxon>Sorbeoconcha</taxon>
        <taxon>Cerithioidea</taxon>
        <taxon>Batillariidae</taxon>
        <taxon>Batillaria</taxon>
    </lineage>
</organism>
<feature type="domain" description="Translin-associated factor X-interacting protein 1 N-terminal" evidence="4">
    <location>
        <begin position="38"/>
        <end position="145"/>
    </location>
</feature>
<evidence type="ECO:0000313" key="5">
    <source>
        <dbReference type="EMBL" id="KAK7504117.1"/>
    </source>
</evidence>
<reference evidence="5 6" key="1">
    <citation type="journal article" date="2023" name="Sci. Data">
        <title>Genome assembly of the Korean intertidal mud-creeper Batillaria attramentaria.</title>
        <authorList>
            <person name="Patra A.K."/>
            <person name="Ho P.T."/>
            <person name="Jun S."/>
            <person name="Lee S.J."/>
            <person name="Kim Y."/>
            <person name="Won Y.J."/>
        </authorList>
    </citation>
    <scope>NUCLEOTIDE SEQUENCE [LARGE SCALE GENOMIC DNA]</scope>
    <source>
        <strain evidence="5">Wonlab-2016</strain>
    </source>
</reference>
<feature type="region of interest" description="Disordered" evidence="3">
    <location>
        <begin position="282"/>
        <end position="314"/>
    </location>
</feature>
<keyword evidence="6" id="KW-1185">Reference proteome</keyword>
<name>A0ABD0LYQ6_9CAEN</name>
<dbReference type="InterPro" id="IPR012331">
    <property type="entry name" value="Clathrin_H-chain_linker"/>
</dbReference>
<accession>A0ABD0LYQ6</accession>
<dbReference type="Pfam" id="PF13838">
    <property type="entry name" value="Clathrin_H_link"/>
    <property type="match status" value="1"/>
</dbReference>
<feature type="compositionally biased region" description="Low complexity" evidence="3">
    <location>
        <begin position="291"/>
        <end position="300"/>
    </location>
</feature>
<feature type="region of interest" description="Disordered" evidence="3">
    <location>
        <begin position="1"/>
        <end position="20"/>
    </location>
</feature>
<evidence type="ECO:0000256" key="2">
    <source>
        <dbReference type="SAM" id="Coils"/>
    </source>
</evidence>
<dbReference type="SUPFAM" id="SSF48371">
    <property type="entry name" value="ARM repeat"/>
    <property type="match status" value="1"/>
</dbReference>
<sequence length="553" mass="62518">MSSRGSSRSSTPTTGLSKLPPIITNEADREFLYELNGFIDRELSKINAQSEEQRYLVYKAVFNRVIEHVTAYKNLLTSIKKEYEDTIETIRTGQREAVFLQGKLKAMASEPSTLRNYKKRADELEERVSVVKKDNERLQKELEDLVAERMEREKKPEAKEIPKRELKKDHRRIPGLTLEESTDLTVLNKKLDRLDRQLKELNISLKTRFLPKTQKLQLKDTLDKKVSYRDELLWQSQVYKARGQKLKIALEAAQAYNRVKPPHQTVGDAVILAFQHAMGAATHTEKEHAAGEAGDSAASETTQSSTFEDDDPNKEKEAEMMLEYIEKFNELFEDDKFEEAAIHAANSPKGILRTQATLAKFRDVKTPYRGRSPLLAFCDAMMSSVKSAASRPNEGLSLDCCKAGINENRLDLIYHWLTQDKLTVTAEMGQLIRDHCSCQVPCMCGCQALAQNIFMRQRLHPDVMLCLLRQGKVHMAVQYGRSKGSLSDEVLLNLVKQCPSVQLVDTLLDYEGGKDGPLLPAGVVLTALKDSGNWTMGKGWLQKLMYGRCGTGV</sequence>
<dbReference type="InterPro" id="IPR032755">
    <property type="entry name" value="TSNAXIP1_N"/>
</dbReference>
<dbReference type="InterPro" id="IPR016024">
    <property type="entry name" value="ARM-type_fold"/>
</dbReference>
<comment type="caution">
    <text evidence="5">The sequence shown here is derived from an EMBL/GenBank/DDBJ whole genome shotgun (WGS) entry which is preliminary data.</text>
</comment>
<dbReference type="Gene3D" id="1.25.40.30">
    <property type="match status" value="1"/>
</dbReference>
<dbReference type="EMBL" id="JACVVK020000016">
    <property type="protein sequence ID" value="KAK7504117.1"/>
    <property type="molecule type" value="Genomic_DNA"/>
</dbReference>
<dbReference type="AlphaFoldDB" id="A0ABD0LYQ6"/>
<gene>
    <name evidence="5" type="ORF">BaRGS_00004421</name>
</gene>
<dbReference type="Pfam" id="PF15739">
    <property type="entry name" value="TSNAXIP1_N"/>
    <property type="match status" value="1"/>
</dbReference>
<feature type="coiled-coil region" evidence="2">
    <location>
        <begin position="114"/>
        <end position="155"/>
    </location>
</feature>
<dbReference type="PANTHER" id="PTHR10292:SF11">
    <property type="entry name" value="CLATHRIN HEAVY CHAIN LINKER DOMAIN-CONTAINING PROTEIN 1"/>
    <property type="match status" value="1"/>
</dbReference>
<evidence type="ECO:0000313" key="6">
    <source>
        <dbReference type="Proteomes" id="UP001519460"/>
    </source>
</evidence>